<proteinExistence type="predicted"/>
<organism evidence="1">
    <name type="scientific">bioreactor metagenome</name>
    <dbReference type="NCBI Taxonomy" id="1076179"/>
    <lineage>
        <taxon>unclassified sequences</taxon>
        <taxon>metagenomes</taxon>
        <taxon>ecological metagenomes</taxon>
    </lineage>
</organism>
<comment type="caution">
    <text evidence="1">The sequence shown here is derived from an EMBL/GenBank/DDBJ whole genome shotgun (WGS) entry which is preliminary data.</text>
</comment>
<protein>
    <submittedName>
        <fullName evidence="1">Uncharacterized protein</fullName>
    </submittedName>
</protein>
<dbReference type="EMBL" id="VSSQ01028285">
    <property type="protein sequence ID" value="MPM77940.1"/>
    <property type="molecule type" value="Genomic_DNA"/>
</dbReference>
<dbReference type="AlphaFoldDB" id="A0A645CLM7"/>
<reference evidence="1" key="1">
    <citation type="submission" date="2019-08" db="EMBL/GenBank/DDBJ databases">
        <authorList>
            <person name="Kucharzyk K."/>
            <person name="Murdoch R.W."/>
            <person name="Higgins S."/>
            <person name="Loffler F."/>
        </authorList>
    </citation>
    <scope>NUCLEOTIDE SEQUENCE</scope>
</reference>
<sequence length="158" mass="16896">MRTNQHDVVPNRRVGNIGQVNHHLIHADGADLPRAFAAHEHVRLAGEAALVPVAVANRDGANQHVAGGHELEAVAHAFAGGDRLDVRNVRVPAHHGTQVIAFNRVSGGVAAVHRDAAAHHVKLRIGQMQRSRAVACVQNRLEAVFPRNGDVAAEAIRL</sequence>
<evidence type="ECO:0000313" key="1">
    <source>
        <dbReference type="EMBL" id="MPM77940.1"/>
    </source>
</evidence>
<accession>A0A645CLM7</accession>
<gene>
    <name evidence="1" type="ORF">SDC9_124950</name>
</gene>
<name>A0A645CLM7_9ZZZZ</name>